<feature type="region of interest" description="Disordered" evidence="1">
    <location>
        <begin position="38"/>
        <end position="115"/>
    </location>
</feature>
<accession>E9HCN1</accession>
<feature type="compositionally biased region" description="Low complexity" evidence="1">
    <location>
        <begin position="40"/>
        <end position="60"/>
    </location>
</feature>
<feature type="compositionally biased region" description="Basic residues" evidence="1">
    <location>
        <begin position="61"/>
        <end position="72"/>
    </location>
</feature>
<dbReference type="OrthoDB" id="2152335at2759"/>
<dbReference type="Proteomes" id="UP000000305">
    <property type="component" value="Unassembled WGS sequence"/>
</dbReference>
<dbReference type="AlphaFoldDB" id="E9HCN1"/>
<dbReference type="InParanoid" id="E9HCN1"/>
<dbReference type="HOGENOM" id="CLU_2111339_0_0_1"/>
<sequence>MATTRDIESELKRRVAYLPGGRDRSGQSLIVVPIDPPPAGLCGASAAVGSSSPATGSNNSRSHHHHHHHHQHQTSSSRELNDSFDSDSRLMTRGEEERCQDLDRVLLIDTGRREK</sequence>
<keyword evidence="3" id="KW-1185">Reference proteome</keyword>
<reference evidence="2 3" key="1">
    <citation type="journal article" date="2011" name="Science">
        <title>The ecoresponsive genome of Daphnia pulex.</title>
        <authorList>
            <person name="Colbourne J.K."/>
            <person name="Pfrender M.E."/>
            <person name="Gilbert D."/>
            <person name="Thomas W.K."/>
            <person name="Tucker A."/>
            <person name="Oakley T.H."/>
            <person name="Tokishita S."/>
            <person name="Aerts A."/>
            <person name="Arnold G.J."/>
            <person name="Basu M.K."/>
            <person name="Bauer D.J."/>
            <person name="Caceres C.E."/>
            <person name="Carmel L."/>
            <person name="Casola C."/>
            <person name="Choi J.H."/>
            <person name="Detter J.C."/>
            <person name="Dong Q."/>
            <person name="Dusheyko S."/>
            <person name="Eads B.D."/>
            <person name="Frohlich T."/>
            <person name="Geiler-Samerotte K.A."/>
            <person name="Gerlach D."/>
            <person name="Hatcher P."/>
            <person name="Jogdeo S."/>
            <person name="Krijgsveld J."/>
            <person name="Kriventseva E.V."/>
            <person name="Kultz D."/>
            <person name="Laforsch C."/>
            <person name="Lindquist E."/>
            <person name="Lopez J."/>
            <person name="Manak J.R."/>
            <person name="Muller J."/>
            <person name="Pangilinan J."/>
            <person name="Patwardhan R.P."/>
            <person name="Pitluck S."/>
            <person name="Pritham E.J."/>
            <person name="Rechtsteiner A."/>
            <person name="Rho M."/>
            <person name="Rogozin I.B."/>
            <person name="Sakarya O."/>
            <person name="Salamov A."/>
            <person name="Schaack S."/>
            <person name="Shapiro H."/>
            <person name="Shiga Y."/>
            <person name="Skalitzky C."/>
            <person name="Smith Z."/>
            <person name="Souvorov A."/>
            <person name="Sung W."/>
            <person name="Tang Z."/>
            <person name="Tsuchiya D."/>
            <person name="Tu H."/>
            <person name="Vos H."/>
            <person name="Wang M."/>
            <person name="Wolf Y.I."/>
            <person name="Yamagata H."/>
            <person name="Yamada T."/>
            <person name="Ye Y."/>
            <person name="Shaw J.R."/>
            <person name="Andrews J."/>
            <person name="Crease T.J."/>
            <person name="Tang H."/>
            <person name="Lucas S.M."/>
            <person name="Robertson H.M."/>
            <person name="Bork P."/>
            <person name="Koonin E.V."/>
            <person name="Zdobnov E.M."/>
            <person name="Grigoriev I.V."/>
            <person name="Lynch M."/>
            <person name="Boore J.L."/>
        </authorList>
    </citation>
    <scope>NUCLEOTIDE SEQUENCE [LARGE SCALE GENOMIC DNA]</scope>
</reference>
<name>E9HCN1_DAPPU</name>
<evidence type="ECO:0000313" key="2">
    <source>
        <dbReference type="EMBL" id="EFX70504.1"/>
    </source>
</evidence>
<proteinExistence type="predicted"/>
<evidence type="ECO:0000256" key="1">
    <source>
        <dbReference type="SAM" id="MobiDB-lite"/>
    </source>
</evidence>
<gene>
    <name evidence="2" type="ORF">DAPPUDRAFT_256995</name>
</gene>
<evidence type="ECO:0000313" key="3">
    <source>
        <dbReference type="Proteomes" id="UP000000305"/>
    </source>
</evidence>
<organism evidence="2 3">
    <name type="scientific">Daphnia pulex</name>
    <name type="common">Water flea</name>
    <dbReference type="NCBI Taxonomy" id="6669"/>
    <lineage>
        <taxon>Eukaryota</taxon>
        <taxon>Metazoa</taxon>
        <taxon>Ecdysozoa</taxon>
        <taxon>Arthropoda</taxon>
        <taxon>Crustacea</taxon>
        <taxon>Branchiopoda</taxon>
        <taxon>Diplostraca</taxon>
        <taxon>Cladocera</taxon>
        <taxon>Anomopoda</taxon>
        <taxon>Daphniidae</taxon>
        <taxon>Daphnia</taxon>
    </lineage>
</organism>
<dbReference type="KEGG" id="dpx:DAPPUDRAFT_256995"/>
<feature type="compositionally biased region" description="Basic and acidic residues" evidence="1">
    <location>
        <begin position="86"/>
        <end position="115"/>
    </location>
</feature>
<dbReference type="EMBL" id="GL732620">
    <property type="protein sequence ID" value="EFX70504.1"/>
    <property type="molecule type" value="Genomic_DNA"/>
</dbReference>
<protein>
    <submittedName>
        <fullName evidence="2">Uncharacterized protein</fullName>
    </submittedName>
</protein>